<name>A0ACB9H528_CICIN</name>
<gene>
    <name evidence="1" type="ORF">L2E82_04424</name>
</gene>
<organism evidence="1 2">
    <name type="scientific">Cichorium intybus</name>
    <name type="common">Chicory</name>
    <dbReference type="NCBI Taxonomy" id="13427"/>
    <lineage>
        <taxon>Eukaryota</taxon>
        <taxon>Viridiplantae</taxon>
        <taxon>Streptophyta</taxon>
        <taxon>Embryophyta</taxon>
        <taxon>Tracheophyta</taxon>
        <taxon>Spermatophyta</taxon>
        <taxon>Magnoliopsida</taxon>
        <taxon>eudicotyledons</taxon>
        <taxon>Gunneridae</taxon>
        <taxon>Pentapetalae</taxon>
        <taxon>asterids</taxon>
        <taxon>campanulids</taxon>
        <taxon>Asterales</taxon>
        <taxon>Asteraceae</taxon>
        <taxon>Cichorioideae</taxon>
        <taxon>Cichorieae</taxon>
        <taxon>Cichoriinae</taxon>
        <taxon>Cichorium</taxon>
    </lineage>
</organism>
<proteinExistence type="predicted"/>
<protein>
    <submittedName>
        <fullName evidence="1">Uncharacterized protein</fullName>
    </submittedName>
</protein>
<comment type="caution">
    <text evidence="1">The sequence shown here is derived from an EMBL/GenBank/DDBJ whole genome shotgun (WGS) entry which is preliminary data.</text>
</comment>
<reference evidence="2" key="1">
    <citation type="journal article" date="2022" name="Mol. Ecol. Resour.">
        <title>The genomes of chicory, endive, great burdock and yacon provide insights into Asteraceae palaeo-polyploidization history and plant inulin production.</title>
        <authorList>
            <person name="Fan W."/>
            <person name="Wang S."/>
            <person name="Wang H."/>
            <person name="Wang A."/>
            <person name="Jiang F."/>
            <person name="Liu H."/>
            <person name="Zhao H."/>
            <person name="Xu D."/>
            <person name="Zhang Y."/>
        </authorList>
    </citation>
    <scope>NUCLEOTIDE SEQUENCE [LARGE SCALE GENOMIC DNA]</scope>
    <source>
        <strain evidence="2">cv. Punajuju</strain>
    </source>
</reference>
<reference evidence="1 2" key="2">
    <citation type="journal article" date="2022" name="Mol. Ecol. Resour.">
        <title>The genomes of chicory, endive, great burdock and yacon provide insights into Asteraceae paleo-polyploidization history and plant inulin production.</title>
        <authorList>
            <person name="Fan W."/>
            <person name="Wang S."/>
            <person name="Wang H."/>
            <person name="Wang A."/>
            <person name="Jiang F."/>
            <person name="Liu H."/>
            <person name="Zhao H."/>
            <person name="Xu D."/>
            <person name="Zhang Y."/>
        </authorList>
    </citation>
    <scope>NUCLEOTIDE SEQUENCE [LARGE SCALE GENOMIC DNA]</scope>
    <source>
        <strain evidence="2">cv. Punajuju</strain>
        <tissue evidence="1">Leaves</tissue>
    </source>
</reference>
<evidence type="ECO:0000313" key="1">
    <source>
        <dbReference type="EMBL" id="KAI3790958.1"/>
    </source>
</evidence>
<dbReference type="EMBL" id="CM042009">
    <property type="protein sequence ID" value="KAI3790958.1"/>
    <property type="molecule type" value="Genomic_DNA"/>
</dbReference>
<evidence type="ECO:0000313" key="2">
    <source>
        <dbReference type="Proteomes" id="UP001055811"/>
    </source>
</evidence>
<keyword evidence="2" id="KW-1185">Reference proteome</keyword>
<dbReference type="Proteomes" id="UP001055811">
    <property type="component" value="Linkage Group LG01"/>
</dbReference>
<accession>A0ACB9H528</accession>
<sequence length="142" mass="16596">MLLTIDPAIRRDFELLGPYELIQQGHNVSARFLKIEGYLEELYKLGHPLSQEASINGLLVSLTEEYEPFVQIYREKDLHKTFMKMHSMLTLYESFMEMHSLGLSPAMRYIKNPSRRVLGCLKLGIHRVGYNHRIIGKRFKAK</sequence>